<dbReference type="OrthoDB" id="467329at2"/>
<name>A0A7Z9BGZ6_9CYAN</name>
<organism evidence="1 2">
    <name type="scientific">Planktothrix paucivesiculata PCC 9631</name>
    <dbReference type="NCBI Taxonomy" id="671071"/>
    <lineage>
        <taxon>Bacteria</taxon>
        <taxon>Bacillati</taxon>
        <taxon>Cyanobacteriota</taxon>
        <taxon>Cyanophyceae</taxon>
        <taxon>Oscillatoriophycideae</taxon>
        <taxon>Oscillatoriales</taxon>
        <taxon>Microcoleaceae</taxon>
        <taxon>Planktothrix</taxon>
    </lineage>
</organism>
<sequence length="82" mass="9417">MNKLQEITIKVPEEIAQAYRESSDLEKQQIELKFSTLMKLKINAIQTDKVDTLGQLMDDISRKAIARGLTPEILEEILNEDE</sequence>
<gene>
    <name evidence="1" type="ORF">PL9631_1060369</name>
</gene>
<evidence type="ECO:0000313" key="1">
    <source>
        <dbReference type="EMBL" id="VXD13253.1"/>
    </source>
</evidence>
<reference evidence="1" key="1">
    <citation type="submission" date="2019-10" db="EMBL/GenBank/DDBJ databases">
        <authorList>
            <consortium name="Genoscope - CEA"/>
            <person name="William W."/>
        </authorList>
    </citation>
    <scope>NUCLEOTIDE SEQUENCE [LARGE SCALE GENOMIC DNA]</scope>
    <source>
        <strain evidence="1">BBR_PRJEB10994</strain>
    </source>
</reference>
<dbReference type="Proteomes" id="UP000182190">
    <property type="component" value="Unassembled WGS sequence"/>
</dbReference>
<dbReference type="RefSeq" id="WP_083624215.1">
    <property type="nucleotide sequence ID" value="NZ_LR735026.1"/>
</dbReference>
<keyword evidence="2" id="KW-1185">Reference proteome</keyword>
<dbReference type="EMBL" id="CZCS02000009">
    <property type="protein sequence ID" value="VXD13253.1"/>
    <property type="molecule type" value="Genomic_DNA"/>
</dbReference>
<dbReference type="AlphaFoldDB" id="A0A7Z9BGZ6"/>
<proteinExistence type="predicted"/>
<protein>
    <submittedName>
        <fullName evidence="1">Uncharacterized protein</fullName>
    </submittedName>
</protein>
<evidence type="ECO:0000313" key="2">
    <source>
        <dbReference type="Proteomes" id="UP000182190"/>
    </source>
</evidence>
<accession>A0A7Z9BGZ6</accession>
<comment type="caution">
    <text evidence="1">The sequence shown here is derived from an EMBL/GenBank/DDBJ whole genome shotgun (WGS) entry which is preliminary data.</text>
</comment>